<name>A0A9X2ZQD9_9FLAO</name>
<sequence>MIRDEIKELQKMGRMPNEGLNDDPSIDNIIEQYDELLESIEKPISLDEGEILIKLFPENAFYDLQWTLLQLIESLFKVIEIEKYESLIEKCPSTEWKETLKVRLENGKNKNRG</sequence>
<dbReference type="RefSeq" id="WP_264286215.1">
    <property type="nucleotide sequence ID" value="NZ_JAOZEV010000003.1"/>
</dbReference>
<evidence type="ECO:0000313" key="1">
    <source>
        <dbReference type="EMBL" id="MCV9931913.1"/>
    </source>
</evidence>
<comment type="caution">
    <text evidence="1">The sequence shown here is derived from an EMBL/GenBank/DDBJ whole genome shotgun (WGS) entry which is preliminary data.</text>
</comment>
<protein>
    <submittedName>
        <fullName evidence="1">Uncharacterized protein</fullName>
    </submittedName>
</protein>
<evidence type="ECO:0000313" key="2">
    <source>
        <dbReference type="Proteomes" id="UP001151133"/>
    </source>
</evidence>
<keyword evidence="2" id="KW-1185">Reference proteome</keyword>
<accession>A0A9X2ZQD9</accession>
<dbReference type="Proteomes" id="UP001151133">
    <property type="component" value="Unassembled WGS sequence"/>
</dbReference>
<organism evidence="1 2">
    <name type="scientific">Flavobacterium frigoritolerans</name>
    <dbReference type="NCBI Taxonomy" id="2987686"/>
    <lineage>
        <taxon>Bacteria</taxon>
        <taxon>Pseudomonadati</taxon>
        <taxon>Bacteroidota</taxon>
        <taxon>Flavobacteriia</taxon>
        <taxon>Flavobacteriales</taxon>
        <taxon>Flavobacteriaceae</taxon>
        <taxon>Flavobacterium</taxon>
    </lineage>
</organism>
<dbReference type="EMBL" id="JAOZEV010000003">
    <property type="protein sequence ID" value="MCV9931913.1"/>
    <property type="molecule type" value="Genomic_DNA"/>
</dbReference>
<gene>
    <name evidence="1" type="ORF">OIU80_06430</name>
</gene>
<proteinExistence type="predicted"/>
<dbReference type="AlphaFoldDB" id="A0A9X2ZQD9"/>
<reference evidence="1" key="1">
    <citation type="submission" date="2022-10" db="EMBL/GenBank/DDBJ databases">
        <title>Two novel species of Flavobacterium.</title>
        <authorList>
            <person name="Liu Q."/>
            <person name="Xin Y.-H."/>
        </authorList>
    </citation>
    <scope>NUCLEOTIDE SEQUENCE</scope>
    <source>
        <strain evidence="1">LS1R47</strain>
    </source>
</reference>